<reference evidence="3" key="2">
    <citation type="submission" date="2016-12" db="EMBL/GenBank/DDBJ databases">
        <authorList>
            <person name="Song W.-J."/>
            <person name="Kurnit D.M."/>
        </authorList>
    </citation>
    <scope>NUCLEOTIDE SEQUENCE [LARGE SCALE GENOMIC DNA]</scope>
    <source>
        <strain evidence="3">HGB1681</strain>
    </source>
</reference>
<reference evidence="4" key="1">
    <citation type="submission" date="2016-12" db="EMBL/GenBank/DDBJ databases">
        <authorList>
            <person name="Gaudriault S."/>
        </authorList>
    </citation>
    <scope>NUCLEOTIDE SEQUENCE [LARGE SCALE GENOMIC DNA]</scope>
    <source>
        <strain evidence="4">HGB1681 (deposited as PTA-6826 in the American Type Culture Collection)</strain>
    </source>
</reference>
<accession>A0A1N6MWD2</accession>
<evidence type="ECO:0008006" key="6">
    <source>
        <dbReference type="Google" id="ProtNLM"/>
    </source>
</evidence>
<dbReference type="EMBL" id="NIBU01000019">
    <property type="protein sequence ID" value="PHM35905.1"/>
    <property type="molecule type" value="Genomic_DNA"/>
</dbReference>
<dbReference type="Proteomes" id="UP000224871">
    <property type="component" value="Unassembled WGS sequence"/>
</dbReference>
<organism evidence="3 4">
    <name type="scientific">Xenorhabdus innexi</name>
    <dbReference type="NCBI Taxonomy" id="290109"/>
    <lineage>
        <taxon>Bacteria</taxon>
        <taxon>Pseudomonadati</taxon>
        <taxon>Pseudomonadota</taxon>
        <taxon>Gammaproteobacteria</taxon>
        <taxon>Enterobacterales</taxon>
        <taxon>Morganellaceae</taxon>
        <taxon>Xenorhabdus</taxon>
    </lineage>
</organism>
<proteinExistence type="predicted"/>
<dbReference type="Proteomes" id="UP000196435">
    <property type="component" value="Unassembled WGS sequence"/>
</dbReference>
<dbReference type="OrthoDB" id="6463042at2"/>
<keyword evidence="1" id="KW-0472">Membrane</keyword>
<evidence type="ECO:0000313" key="3">
    <source>
        <dbReference type="EMBL" id="SIP73203.1"/>
    </source>
</evidence>
<name>A0A1N6MWD2_9GAMM</name>
<gene>
    <name evidence="2" type="ORF">Xinn_01975</name>
    <name evidence="3" type="ORF">XIS1_1790009</name>
</gene>
<evidence type="ECO:0000313" key="4">
    <source>
        <dbReference type="Proteomes" id="UP000196435"/>
    </source>
</evidence>
<keyword evidence="1" id="KW-0812">Transmembrane</keyword>
<evidence type="ECO:0000256" key="1">
    <source>
        <dbReference type="SAM" id="Phobius"/>
    </source>
</evidence>
<protein>
    <recommendedName>
        <fullName evidence="6">Inner membrane protein yafU</fullName>
    </recommendedName>
</protein>
<evidence type="ECO:0000313" key="5">
    <source>
        <dbReference type="Proteomes" id="UP000224871"/>
    </source>
</evidence>
<keyword evidence="5" id="KW-1185">Reference proteome</keyword>
<dbReference type="EMBL" id="FTLG01000089">
    <property type="protein sequence ID" value="SIP73203.1"/>
    <property type="molecule type" value="Genomic_DNA"/>
</dbReference>
<feature type="transmembrane region" description="Helical" evidence="1">
    <location>
        <begin position="235"/>
        <end position="254"/>
    </location>
</feature>
<dbReference type="RefSeq" id="WP_086956665.1">
    <property type="nucleotide sequence ID" value="NZ_CAWNQC010000101.1"/>
</dbReference>
<keyword evidence="1" id="KW-1133">Transmembrane helix</keyword>
<feature type="transmembrane region" description="Helical" evidence="1">
    <location>
        <begin position="210"/>
        <end position="229"/>
    </location>
</feature>
<dbReference type="AlphaFoldDB" id="A0A1N6MWD2"/>
<reference evidence="2 5" key="3">
    <citation type="journal article" date="2017" name="Nat. Microbiol.">
        <title>Natural product diversity associated with the nematode symbionts Photorhabdus and Xenorhabdus.</title>
        <authorList>
            <person name="Tobias N.J."/>
            <person name="Wolff H."/>
            <person name="Djahanschiri B."/>
            <person name="Grundmann F."/>
            <person name="Kronenwerth M."/>
            <person name="Shi Y.M."/>
            <person name="Simonyi S."/>
            <person name="Grun P."/>
            <person name="Shapiro-Ilan D."/>
            <person name="Pidot S.J."/>
            <person name="Stinear T.P."/>
            <person name="Ebersberger I."/>
            <person name="Bode H.B."/>
        </authorList>
    </citation>
    <scope>NUCLEOTIDE SEQUENCE [LARGE SCALE GENOMIC DNA]</scope>
    <source>
        <strain evidence="2 5">DSM 16336</strain>
    </source>
</reference>
<sequence length="297" mass="33502">MKYDPRLRTWVEDDFNYEANFKKQMDHINYKDLKKQLNENIDYHAILDQDEAILFLKELEGNMKSIRDNVYPTTDVLSNFAGNIRDIPGVLKVASNFKPIDIGIMTHIVNELKGKGVKAIEYLGKNGVRYIKLTDTPGVRKYLNSTRYLIKNKKIMEVGVGSVAMESSLVSGVKFCIVFSAAYRAVELLLKDEYELTDFFVNLSMDMAKLIIGTTIARLAITGATSLVITTALSATAIAFGVFVVGAIVVWGLMELDNELKISESIIKKLKEKRTAKPPTPYHPDQFFNMWGRSLRG</sequence>
<evidence type="ECO:0000313" key="2">
    <source>
        <dbReference type="EMBL" id="PHM35905.1"/>
    </source>
</evidence>